<dbReference type="GO" id="GO:0003723">
    <property type="term" value="F:RNA binding"/>
    <property type="evidence" value="ECO:0007669"/>
    <property type="project" value="UniProtKB-UniRule"/>
</dbReference>
<dbReference type="CDD" id="cd12422">
    <property type="entry name" value="RRM2_PTBP1_hnRNPL_like"/>
    <property type="match status" value="1"/>
</dbReference>
<keyword evidence="2 3" id="KW-0694">RNA-binding</keyword>
<protein>
    <submittedName>
        <fullName evidence="6 7">Gg11844, related</fullName>
    </submittedName>
</protein>
<evidence type="ECO:0000313" key="8">
    <source>
        <dbReference type="Proteomes" id="UP000007494"/>
    </source>
</evidence>
<dbReference type="Pfam" id="PF13893">
    <property type="entry name" value="RRM_5"/>
    <property type="match status" value="1"/>
</dbReference>
<dbReference type="InterPro" id="IPR034797">
    <property type="entry name" value="PTBPH3_RRM3"/>
</dbReference>
<evidence type="ECO:0000313" key="6">
    <source>
        <dbReference type="EMBL" id="CBZ51198.1"/>
    </source>
</evidence>
<sequence length="460" mass="49454">MEEKTTAAPPDSFRVVLASVTNLLYPVDIDLIHYLFSKYGEIEKIVTFSKSPTMYQALIQFQNAEQARHALMNLHSRNIYDGCNTLQIQPSRLNELVVKNNTQKSWDYTVQSGGPSGSAGAASDLPPPGQAPGAPHAAGVAASGVNNGRNVVPPGTAPPHHPGAGPHHGPPGPYGAGAGGAQHPPIGGAVAGIQPPPPAHAMGHHPGAPVHGVRLGGAAGPLGIPHPYHHGSNLLHLLDKLPRELREIESTNPTQTPVIIVYNLPANITVQMLFNLFSLYGSVLRVKILREKSDTALIQYSDPLYATIALNYIQGANVLGQSLQVGFSKNMEVKLPPPNSQKTEANAEEEKRTVAFSIKDQRYGGDDVEKYVKGSCRPTKTIFVANLDESATDEEIQKLFKEHGQVSKFTFKAPKNESAKTQMAMMEMGTEAEAVAAVMYLHNHELHGRSMKVAFSKTVL</sequence>
<dbReference type="Gene3D" id="3.30.70.330">
    <property type="match status" value="3"/>
</dbReference>
<feature type="domain" description="RRM" evidence="5">
    <location>
        <begin position="13"/>
        <end position="93"/>
    </location>
</feature>
<dbReference type="VEuPathDB" id="ToxoDB:NCLIV_042650"/>
<dbReference type="Proteomes" id="UP000007494">
    <property type="component" value="Chromosome IX"/>
</dbReference>
<dbReference type="SUPFAM" id="SSF54928">
    <property type="entry name" value="RNA-binding domain, RBD"/>
    <property type="match status" value="3"/>
</dbReference>
<dbReference type="CDD" id="cd12698">
    <property type="entry name" value="RRM3_PTBPH3"/>
    <property type="match status" value="1"/>
</dbReference>
<feature type="compositionally biased region" description="Low complexity" evidence="4">
    <location>
        <begin position="131"/>
        <end position="154"/>
    </location>
</feature>
<dbReference type="InterPro" id="IPR035979">
    <property type="entry name" value="RBD_domain_sf"/>
</dbReference>
<feature type="compositionally biased region" description="Low complexity" evidence="4">
    <location>
        <begin position="200"/>
        <end position="213"/>
    </location>
</feature>
<feature type="domain" description="RRM" evidence="5">
    <location>
        <begin position="380"/>
        <end position="458"/>
    </location>
</feature>
<dbReference type="PROSITE" id="PS50102">
    <property type="entry name" value="RRM"/>
    <property type="match status" value="3"/>
</dbReference>
<dbReference type="SMART" id="SM00360">
    <property type="entry name" value="RRM"/>
    <property type="match status" value="3"/>
</dbReference>
<feature type="region of interest" description="Disordered" evidence="4">
    <location>
        <begin position="107"/>
        <end position="214"/>
    </location>
</feature>
<keyword evidence="8" id="KW-1185">Reference proteome</keyword>
<dbReference type="RefSeq" id="XP_003881231.1">
    <property type="nucleotide sequence ID" value="XM_003881182.1"/>
</dbReference>
<dbReference type="eggNOG" id="KOG1190">
    <property type="taxonomic scope" value="Eukaryota"/>
</dbReference>
<dbReference type="OrthoDB" id="296632at2759"/>
<dbReference type="AlphaFoldDB" id="F0VC64"/>
<dbReference type="OMA" id="NMIYPVT"/>
<evidence type="ECO:0000256" key="2">
    <source>
        <dbReference type="ARBA" id="ARBA00022884"/>
    </source>
</evidence>
<reference evidence="8" key="3">
    <citation type="journal article" date="2012" name="PLoS Pathog.">
        <title>Comparative genomics of the apicomplexan parasites Toxoplasma gondii and Neospora caninum: Coccidia differing in host range and transmission strategy.</title>
        <authorList>
            <person name="Reid A.J."/>
            <person name="Vermont S.J."/>
            <person name="Cotton J.A."/>
            <person name="Harris D."/>
            <person name="Hill-Cawthorne G.A."/>
            <person name="Konen-Waisman S."/>
            <person name="Latham S.M."/>
            <person name="Mourier T."/>
            <person name="Norton R."/>
            <person name="Quail M.A."/>
            <person name="Sanders M."/>
            <person name="Shanmugam D."/>
            <person name="Sohal A."/>
            <person name="Wasmuth J.D."/>
            <person name="Brunk B."/>
            <person name="Grigg M.E."/>
            <person name="Howard J.C."/>
            <person name="Parkinson J."/>
            <person name="Roos D.S."/>
            <person name="Trees A.J."/>
            <person name="Berriman M."/>
            <person name="Pain A."/>
            <person name="Wastling J.M."/>
        </authorList>
    </citation>
    <scope>NUCLEOTIDE SEQUENCE [LARGE SCALE GENOMIC DNA]</scope>
    <source>
        <strain evidence="8">Liverpool</strain>
    </source>
</reference>
<evidence type="ECO:0000313" key="7">
    <source>
        <dbReference type="EMBL" id="CEL68511.1"/>
    </source>
</evidence>
<dbReference type="EMBL" id="FR823385">
    <property type="protein sequence ID" value="CBZ51198.1"/>
    <property type="molecule type" value="Genomic_DNA"/>
</dbReference>
<reference evidence="7" key="4">
    <citation type="journal article" date="2015" name="PLoS ONE">
        <title>Comprehensive Evaluation of Toxoplasma gondii VEG and Neospora caninum LIV Genomes with Tachyzoite Stage Transcriptome and Proteome Defines Novel Transcript Features.</title>
        <authorList>
            <person name="Ramaprasad A."/>
            <person name="Mourier T."/>
            <person name="Naeem R."/>
            <person name="Malas T.B."/>
            <person name="Moussa E."/>
            <person name="Panigrahi A."/>
            <person name="Vermont S.J."/>
            <person name="Otto T.D."/>
            <person name="Wastling J."/>
            <person name="Pain A."/>
        </authorList>
    </citation>
    <scope>NUCLEOTIDE SEQUENCE</scope>
    <source>
        <strain evidence="7">Liverpool</strain>
    </source>
</reference>
<evidence type="ECO:0000259" key="5">
    <source>
        <dbReference type="PROSITE" id="PS50102"/>
    </source>
</evidence>
<proteinExistence type="predicted"/>
<dbReference type="EMBL" id="LN714484">
    <property type="protein sequence ID" value="CEL68511.1"/>
    <property type="molecule type" value="Genomic_DNA"/>
</dbReference>
<accession>F0VC64</accession>
<evidence type="ECO:0000256" key="3">
    <source>
        <dbReference type="PROSITE-ProRule" id="PRU00176"/>
    </source>
</evidence>
<reference evidence="6" key="2">
    <citation type="submission" date="2011-03" db="EMBL/GenBank/DDBJ databases">
        <title>Comparative genomics and transcriptomics of Neospora caninum and Toxoplasma gondii.</title>
        <authorList>
            <person name="Reid A.J."/>
            <person name="Sohal A."/>
            <person name="Harris D."/>
            <person name="Quail M."/>
            <person name="Sanders M."/>
            <person name="Berriman M."/>
            <person name="Wastling J.M."/>
            <person name="Pain A."/>
        </authorList>
    </citation>
    <scope>NUCLEOTIDE SEQUENCE</scope>
    <source>
        <strain evidence="6">Liverpool</strain>
    </source>
</reference>
<dbReference type="PANTHER" id="PTHR15592">
    <property type="entry name" value="MATRIN 3/NUCLEAR PROTEIN 220-RELATED"/>
    <property type="match status" value="1"/>
</dbReference>
<dbReference type="InterPro" id="IPR012677">
    <property type="entry name" value="Nucleotide-bd_a/b_plait_sf"/>
</dbReference>
<dbReference type="InterPro" id="IPR021790">
    <property type="entry name" value="PTBP1-like_RRM2"/>
</dbReference>
<reference evidence="6" key="1">
    <citation type="submission" date="2011-02" db="EMBL/GenBank/DDBJ databases">
        <authorList>
            <person name="Aslett M."/>
        </authorList>
    </citation>
    <scope>NUCLEOTIDE SEQUENCE</scope>
    <source>
        <strain evidence="6">Liverpool</strain>
    </source>
</reference>
<dbReference type="FunCoup" id="F0VC64">
    <property type="interactions" value="67"/>
</dbReference>
<name>F0VC64_NEOCL</name>
<gene>
    <name evidence="7" type="ORF">BN1204_042650</name>
    <name evidence="6" type="ORF">NCLIV_042650</name>
</gene>
<evidence type="ECO:0000256" key="4">
    <source>
        <dbReference type="SAM" id="MobiDB-lite"/>
    </source>
</evidence>
<feature type="domain" description="RRM" evidence="5">
    <location>
        <begin position="257"/>
        <end position="330"/>
    </location>
</feature>
<dbReference type="InterPro" id="IPR000504">
    <property type="entry name" value="RRM_dom"/>
</dbReference>
<dbReference type="Pfam" id="PF00076">
    <property type="entry name" value="RRM_1"/>
    <property type="match status" value="1"/>
</dbReference>
<keyword evidence="1" id="KW-0677">Repeat</keyword>
<dbReference type="GeneID" id="13440183"/>
<evidence type="ECO:0000256" key="1">
    <source>
        <dbReference type="ARBA" id="ARBA00022737"/>
    </source>
</evidence>
<organism evidence="6 8">
    <name type="scientific">Neospora caninum (strain Liverpool)</name>
    <dbReference type="NCBI Taxonomy" id="572307"/>
    <lineage>
        <taxon>Eukaryota</taxon>
        <taxon>Sar</taxon>
        <taxon>Alveolata</taxon>
        <taxon>Apicomplexa</taxon>
        <taxon>Conoidasida</taxon>
        <taxon>Coccidia</taxon>
        <taxon>Eucoccidiorida</taxon>
        <taxon>Eimeriorina</taxon>
        <taxon>Sarcocystidae</taxon>
        <taxon>Neospora</taxon>
    </lineage>
</organism>
<dbReference type="Pfam" id="PF11835">
    <property type="entry name" value="RRM_8"/>
    <property type="match status" value="1"/>
</dbReference>
<dbReference type="InParanoid" id="F0VC64"/>